<dbReference type="PROSITE" id="PS51186">
    <property type="entry name" value="GNAT"/>
    <property type="match status" value="1"/>
</dbReference>
<dbReference type="SUPFAM" id="SSF55729">
    <property type="entry name" value="Acyl-CoA N-acyltransferases (Nat)"/>
    <property type="match status" value="1"/>
</dbReference>
<accession>A0A0S3PTS0</accession>
<evidence type="ECO:0000256" key="2">
    <source>
        <dbReference type="ARBA" id="ARBA00022679"/>
    </source>
</evidence>
<dbReference type="FunFam" id="3.40.630.30:FF:000064">
    <property type="entry name" value="GNAT family acetyltransferase"/>
    <property type="match status" value="1"/>
</dbReference>
<dbReference type="Gene3D" id="3.40.630.30">
    <property type="match status" value="1"/>
</dbReference>
<dbReference type="PANTHER" id="PTHR10545">
    <property type="entry name" value="DIAMINE N-ACETYLTRANSFERASE"/>
    <property type="match status" value="1"/>
</dbReference>
<comment type="similarity">
    <text evidence="1">Belongs to the acetyltransferase family.</text>
</comment>
<dbReference type="AlphaFoldDB" id="A0A0S3PTS0"/>
<dbReference type="Pfam" id="PF00583">
    <property type="entry name" value="Acetyltransf_1"/>
    <property type="match status" value="1"/>
</dbReference>
<dbReference type="Proteomes" id="UP000236884">
    <property type="component" value="Chromosome"/>
</dbReference>
<dbReference type="InterPro" id="IPR016181">
    <property type="entry name" value="Acyl_CoA_acyltransferase"/>
</dbReference>
<evidence type="ECO:0000256" key="3">
    <source>
        <dbReference type="ARBA" id="ARBA00023315"/>
    </source>
</evidence>
<protein>
    <submittedName>
        <fullName evidence="5">Putative acetyltransferase</fullName>
    </submittedName>
</protein>
<sequence length="160" mass="17886">MSLTIRPAIPGDAALVFALVKGLAEYEKLSHEVDATEEMIGAALFTAHPTVFADIAEWDGEAVGFTLWFNNYSSFRGRHGIYLEDLFVKPEHRGKGIGKALLVHLAQRCVREGWTRFEWSVLNWNKPSIDFYESQGAELLREWSICRVSGDALARLGTAS</sequence>
<evidence type="ECO:0000313" key="6">
    <source>
        <dbReference type="Proteomes" id="UP000236884"/>
    </source>
</evidence>
<organism evidence="5 6">
    <name type="scientific">Variibacter gotjawalensis</name>
    <dbReference type="NCBI Taxonomy" id="1333996"/>
    <lineage>
        <taxon>Bacteria</taxon>
        <taxon>Pseudomonadati</taxon>
        <taxon>Pseudomonadota</taxon>
        <taxon>Alphaproteobacteria</taxon>
        <taxon>Hyphomicrobiales</taxon>
        <taxon>Nitrobacteraceae</taxon>
        <taxon>Variibacter</taxon>
    </lineage>
</organism>
<dbReference type="EMBL" id="AP014946">
    <property type="protein sequence ID" value="BAT59350.1"/>
    <property type="molecule type" value="Genomic_DNA"/>
</dbReference>
<dbReference type="InterPro" id="IPR000182">
    <property type="entry name" value="GNAT_dom"/>
</dbReference>
<keyword evidence="3" id="KW-0012">Acyltransferase</keyword>
<proteinExistence type="inferred from homology"/>
<dbReference type="RefSeq" id="WP_096354596.1">
    <property type="nucleotide sequence ID" value="NZ_AP014946.1"/>
</dbReference>
<gene>
    <name evidence="5" type="ORF">GJW-30_1_01882</name>
</gene>
<name>A0A0S3PTS0_9BRAD</name>
<dbReference type="PANTHER" id="PTHR10545:SF29">
    <property type="entry name" value="GH14572P-RELATED"/>
    <property type="match status" value="1"/>
</dbReference>
<keyword evidence="2 5" id="KW-0808">Transferase</keyword>
<feature type="domain" description="N-acetyltransferase" evidence="4">
    <location>
        <begin position="3"/>
        <end position="151"/>
    </location>
</feature>
<dbReference type="KEGG" id="vgo:GJW-30_1_01882"/>
<dbReference type="OrthoDB" id="9805924at2"/>
<evidence type="ECO:0000259" key="4">
    <source>
        <dbReference type="PROSITE" id="PS51186"/>
    </source>
</evidence>
<dbReference type="InterPro" id="IPR051016">
    <property type="entry name" value="Diverse_Substrate_AcTransf"/>
</dbReference>
<evidence type="ECO:0000313" key="5">
    <source>
        <dbReference type="EMBL" id="BAT59350.1"/>
    </source>
</evidence>
<evidence type="ECO:0000256" key="1">
    <source>
        <dbReference type="ARBA" id="ARBA00008694"/>
    </source>
</evidence>
<dbReference type="GO" id="GO:0008080">
    <property type="term" value="F:N-acetyltransferase activity"/>
    <property type="evidence" value="ECO:0007669"/>
    <property type="project" value="TreeGrafter"/>
</dbReference>
<keyword evidence="6" id="KW-1185">Reference proteome</keyword>
<reference evidence="5 6" key="1">
    <citation type="submission" date="2015-08" db="EMBL/GenBank/DDBJ databases">
        <title>Investigation of the bacterial diversity of lava forest soil.</title>
        <authorList>
            <person name="Lee J.S."/>
        </authorList>
    </citation>
    <scope>NUCLEOTIDE SEQUENCE [LARGE SCALE GENOMIC DNA]</scope>
    <source>
        <strain evidence="5 6">GJW-30</strain>
    </source>
</reference>
<dbReference type="CDD" id="cd04301">
    <property type="entry name" value="NAT_SF"/>
    <property type="match status" value="1"/>
</dbReference>